<dbReference type="Pfam" id="PF09365">
    <property type="entry name" value="DUF2461"/>
    <property type="match status" value="1"/>
</dbReference>
<evidence type="ECO:0000313" key="3">
    <source>
        <dbReference type="Proteomes" id="UP000234254"/>
    </source>
</evidence>
<dbReference type="PANTHER" id="PTHR36452:SF1">
    <property type="entry name" value="DUF2461 DOMAIN-CONTAINING PROTEIN"/>
    <property type="match status" value="1"/>
</dbReference>
<evidence type="ECO:0000313" key="2">
    <source>
        <dbReference type="EMBL" id="PKY01932.1"/>
    </source>
</evidence>
<dbReference type="OrthoDB" id="2537769at2759"/>
<keyword evidence="3" id="KW-1185">Reference proteome</keyword>
<proteinExistence type="predicted"/>
<sequence>MPRRSSRPVPASAAPLPTPKRRASGRLAAASQSRPKAQADPDSPDDEPVRSTTKKSRYFQSKTDVSSEPSDSDSSFSAAEEPEFSTPSDEASEQEESTDDEAATRPASKRAKRGSQGGSQRKSQGRGRVADGKDTASDKELWREGVTTGLGPGKEVFIQKPRARSPGSIPYQETTLHPNTFRFLQDLAKNNERAWLKAHDPDFRTAKKDWEDFVLSFTDKIEEVDGTIPPLPAKDLVFRIHRDIRFSKNPTPYKTHFSAAWSRTGKKGPYAAYYVHCQPGSCFVGSGLWHPEADKLALLRHDIDTNSDRLTSILRQKGLRQEFFKGVPNDEDEVVDAFCDQNKEGALKTKPKGFDLDNENIQLLRLRSFTIGKPLSDEDLQSTGAQDRIAALIGIMEPFVTYLNSVVMPDTVGPDISSESESDG</sequence>
<protein>
    <submittedName>
        <fullName evidence="2">Uncharacterized protein</fullName>
    </submittedName>
</protein>
<dbReference type="NCBIfam" id="TIGR02453">
    <property type="entry name" value="TIGR02453 family protein"/>
    <property type="match status" value="1"/>
</dbReference>
<reference evidence="2" key="1">
    <citation type="submission" date="2016-12" db="EMBL/GenBank/DDBJ databases">
        <title>The genomes of Aspergillus section Nigri reveals drivers in fungal speciation.</title>
        <authorList>
            <consortium name="DOE Joint Genome Institute"/>
            <person name="Vesth T.C."/>
            <person name="Nybo J."/>
            <person name="Theobald S."/>
            <person name="Brandl J."/>
            <person name="Frisvad J.C."/>
            <person name="Nielsen K.F."/>
            <person name="Lyhne E.K."/>
            <person name="Kogle M.E."/>
            <person name="Kuo A."/>
            <person name="Riley R."/>
            <person name="Clum A."/>
            <person name="Nolan M."/>
            <person name="Lipzen A."/>
            <person name="Salamov A."/>
            <person name="Henrissat B."/>
            <person name="Wiebenga A."/>
            <person name="De vries R.P."/>
            <person name="Grigoriev I.V."/>
            <person name="Mortensen U.H."/>
            <person name="Andersen M.R."/>
            <person name="Baker S.E."/>
        </authorList>
    </citation>
    <scope>NUCLEOTIDE SEQUENCE</scope>
    <source>
        <strain evidence="2">IBT 28561</strain>
    </source>
</reference>
<feature type="compositionally biased region" description="Low complexity" evidence="1">
    <location>
        <begin position="66"/>
        <end position="79"/>
    </location>
</feature>
<name>A0A2I1CWD9_ASPC2</name>
<feature type="compositionally biased region" description="Acidic residues" evidence="1">
    <location>
        <begin position="90"/>
        <end position="101"/>
    </location>
</feature>
<feature type="region of interest" description="Disordered" evidence="1">
    <location>
        <begin position="1"/>
        <end position="148"/>
    </location>
</feature>
<dbReference type="VEuPathDB" id="FungiDB:P168DRAFT_240949"/>
<dbReference type="InterPro" id="IPR012808">
    <property type="entry name" value="CHP02453"/>
</dbReference>
<dbReference type="PANTHER" id="PTHR36452">
    <property type="entry name" value="CHROMOSOME 12, WHOLE GENOME SHOTGUN SEQUENCE"/>
    <property type="match status" value="1"/>
</dbReference>
<evidence type="ECO:0000256" key="1">
    <source>
        <dbReference type="SAM" id="MobiDB-lite"/>
    </source>
</evidence>
<dbReference type="Proteomes" id="UP000234254">
    <property type="component" value="Unassembled WGS sequence"/>
</dbReference>
<gene>
    <name evidence="2" type="ORF">P168DRAFT_240949</name>
</gene>
<feature type="compositionally biased region" description="Basic and acidic residues" evidence="1">
    <location>
        <begin position="128"/>
        <end position="143"/>
    </location>
</feature>
<dbReference type="RefSeq" id="XP_024690526.1">
    <property type="nucleotide sequence ID" value="XM_024833742.1"/>
</dbReference>
<dbReference type="EMBL" id="MSFM01000010">
    <property type="protein sequence ID" value="PKY01932.1"/>
    <property type="molecule type" value="Genomic_DNA"/>
</dbReference>
<organism evidence="2 3">
    <name type="scientific">Aspergillus campestris (strain IBT 28561)</name>
    <dbReference type="NCBI Taxonomy" id="1392248"/>
    <lineage>
        <taxon>Eukaryota</taxon>
        <taxon>Fungi</taxon>
        <taxon>Dikarya</taxon>
        <taxon>Ascomycota</taxon>
        <taxon>Pezizomycotina</taxon>
        <taxon>Eurotiomycetes</taxon>
        <taxon>Eurotiomycetidae</taxon>
        <taxon>Eurotiales</taxon>
        <taxon>Aspergillaceae</taxon>
        <taxon>Aspergillus</taxon>
        <taxon>Aspergillus subgen. Circumdati</taxon>
    </lineage>
</organism>
<comment type="caution">
    <text evidence="2">The sequence shown here is derived from an EMBL/GenBank/DDBJ whole genome shotgun (WGS) entry which is preliminary data.</text>
</comment>
<dbReference type="GeneID" id="36541266"/>
<accession>A0A2I1CWD9</accession>
<dbReference type="AlphaFoldDB" id="A0A2I1CWD9"/>